<dbReference type="InterPro" id="IPR014776">
    <property type="entry name" value="4pyrrole_Mease_sub2"/>
</dbReference>
<dbReference type="CDD" id="cd11642">
    <property type="entry name" value="SUMT"/>
    <property type="match status" value="1"/>
</dbReference>
<comment type="similarity">
    <text evidence="1">Belongs to the precorrin methyltransferase family.</text>
</comment>
<dbReference type="NCBIfam" id="NF004790">
    <property type="entry name" value="PRK06136.1"/>
    <property type="match status" value="1"/>
</dbReference>
<dbReference type="Pfam" id="PF00590">
    <property type="entry name" value="TP_methylase"/>
    <property type="match status" value="1"/>
</dbReference>
<dbReference type="EC" id="2.1.1.107" evidence="2"/>
<proteinExistence type="inferred from homology"/>
<dbReference type="GO" id="GO:0032259">
    <property type="term" value="P:methylation"/>
    <property type="evidence" value="ECO:0007669"/>
    <property type="project" value="UniProtKB-KW"/>
</dbReference>
<evidence type="ECO:0000313" key="9">
    <source>
        <dbReference type="EMBL" id="PNG27800.1"/>
    </source>
</evidence>
<protein>
    <recommendedName>
        <fullName evidence="2">uroporphyrinogen-III C-methyltransferase</fullName>
        <ecNumber evidence="2">2.1.1.107</ecNumber>
    </recommendedName>
</protein>
<dbReference type="InterPro" id="IPR014777">
    <property type="entry name" value="4pyrrole_Mease_sub1"/>
</dbReference>
<dbReference type="InterPro" id="IPR050161">
    <property type="entry name" value="Siro_Cobalamin_biosynth"/>
</dbReference>
<dbReference type="GO" id="GO:0004851">
    <property type="term" value="F:uroporphyrin-III C-methyltransferase activity"/>
    <property type="evidence" value="ECO:0007669"/>
    <property type="project" value="UniProtKB-EC"/>
</dbReference>
<evidence type="ECO:0000313" key="10">
    <source>
        <dbReference type="Proteomes" id="UP000236286"/>
    </source>
</evidence>
<dbReference type="AlphaFoldDB" id="A0A2J7TM10"/>
<evidence type="ECO:0000256" key="6">
    <source>
        <dbReference type="ARBA" id="ARBA00023244"/>
    </source>
</evidence>
<evidence type="ECO:0000256" key="7">
    <source>
        <dbReference type="ARBA" id="ARBA00025705"/>
    </source>
</evidence>
<dbReference type="FunFam" id="3.40.1010.10:FF:000001">
    <property type="entry name" value="Siroheme synthase"/>
    <property type="match status" value="1"/>
</dbReference>
<evidence type="ECO:0000256" key="5">
    <source>
        <dbReference type="ARBA" id="ARBA00022691"/>
    </source>
</evidence>
<dbReference type="InterPro" id="IPR035996">
    <property type="entry name" value="4pyrrol_Methylase_sf"/>
</dbReference>
<evidence type="ECO:0000256" key="3">
    <source>
        <dbReference type="ARBA" id="ARBA00022603"/>
    </source>
</evidence>
<dbReference type="InterPro" id="IPR006366">
    <property type="entry name" value="CobA/CysG_C"/>
</dbReference>
<dbReference type="RefSeq" id="WP_102842107.1">
    <property type="nucleotide sequence ID" value="NZ_PDZR01000001.1"/>
</dbReference>
<evidence type="ECO:0000256" key="2">
    <source>
        <dbReference type="ARBA" id="ARBA00012162"/>
    </source>
</evidence>
<dbReference type="Gene3D" id="3.40.1010.10">
    <property type="entry name" value="Cobalt-precorrin-4 Transmethylase, Domain 1"/>
    <property type="match status" value="1"/>
</dbReference>
<keyword evidence="4 9" id="KW-0808">Transferase</keyword>
<dbReference type="EMBL" id="PDZR01000001">
    <property type="protein sequence ID" value="PNG27800.1"/>
    <property type="molecule type" value="Genomic_DNA"/>
</dbReference>
<keyword evidence="6" id="KW-0627">Porphyrin biosynthesis</keyword>
<dbReference type="InterPro" id="IPR000878">
    <property type="entry name" value="4pyrrol_Mease"/>
</dbReference>
<comment type="pathway">
    <text evidence="7">Porphyrin-containing compound metabolism; siroheme biosynthesis; precorrin-2 from uroporphyrinogen III: step 1/1.</text>
</comment>
<dbReference type="UniPathway" id="UPA00262">
    <property type="reaction ID" value="UER00211"/>
</dbReference>
<evidence type="ECO:0000256" key="1">
    <source>
        <dbReference type="ARBA" id="ARBA00005879"/>
    </source>
</evidence>
<dbReference type="OrthoDB" id="9815856at2"/>
<keyword evidence="3 9" id="KW-0489">Methyltransferase</keyword>
<evidence type="ECO:0000259" key="8">
    <source>
        <dbReference type="Pfam" id="PF00590"/>
    </source>
</evidence>
<dbReference type="InterPro" id="IPR003043">
    <property type="entry name" value="Uropor_MeTrfase_CS"/>
</dbReference>
<organism evidence="9 10">
    <name type="scientific">Methylocella silvestris</name>
    <dbReference type="NCBI Taxonomy" id="199596"/>
    <lineage>
        <taxon>Bacteria</taxon>
        <taxon>Pseudomonadati</taxon>
        <taxon>Pseudomonadota</taxon>
        <taxon>Alphaproteobacteria</taxon>
        <taxon>Hyphomicrobiales</taxon>
        <taxon>Beijerinckiaceae</taxon>
        <taxon>Methylocella</taxon>
    </lineage>
</organism>
<gene>
    <name evidence="9" type="primary">cobA</name>
    <name evidence="9" type="ORF">CR492_02545</name>
</gene>
<keyword evidence="5" id="KW-0949">S-adenosyl-L-methionine</keyword>
<dbReference type="NCBIfam" id="TIGR01469">
    <property type="entry name" value="cobA_cysG_Cterm"/>
    <property type="match status" value="1"/>
</dbReference>
<feature type="domain" description="Tetrapyrrole methylase" evidence="8">
    <location>
        <begin position="50"/>
        <end position="257"/>
    </location>
</feature>
<dbReference type="PANTHER" id="PTHR45790">
    <property type="entry name" value="SIROHEME SYNTHASE-RELATED"/>
    <property type="match status" value="1"/>
</dbReference>
<dbReference type="PANTHER" id="PTHR45790:SF3">
    <property type="entry name" value="S-ADENOSYL-L-METHIONINE-DEPENDENT UROPORPHYRINOGEN III METHYLTRANSFERASE, CHLOROPLASTIC"/>
    <property type="match status" value="1"/>
</dbReference>
<reference evidence="9 10" key="1">
    <citation type="submission" date="2017-10" db="EMBL/GenBank/DDBJ databases">
        <title>Genome announcement of Methylocella silvestris TVC from permafrost.</title>
        <authorList>
            <person name="Wang J."/>
            <person name="Geng K."/>
            <person name="Ul-Haque F."/>
            <person name="Crombie A.T."/>
            <person name="Street L.E."/>
            <person name="Wookey P.A."/>
            <person name="Murrell J.C."/>
            <person name="Pratscher J."/>
        </authorList>
    </citation>
    <scope>NUCLEOTIDE SEQUENCE [LARGE SCALE GENOMIC DNA]</scope>
    <source>
        <strain evidence="9 10">TVC</strain>
    </source>
</reference>
<evidence type="ECO:0000256" key="4">
    <source>
        <dbReference type="ARBA" id="ARBA00022679"/>
    </source>
</evidence>
<sequence length="300" mass="31352">MKLPRDSAHADVSPTLFFSPPIRSDDASRELVSTTLEPEGVGPEATTPSVFFVGAGPGDPDLLTVRALKLLGGADVVLYDALVSDDVLGLIKRGAKRIAVGKRAGAPCIAQSDINRMLVRLARPGRRLIRLKGGDPLIFARLGEEIAALEAAGVPFEIIPGVTAASAAAAAAGISLTTRGQARRVQFATAHARAGEELALDWRSLADDKATTVFYMAREAAALIAGRLMAHGLGARTPVLLMSDVSRPTQMRLRACLCELQPAVDRFPPGVPLIIIVGDATAAASIAAHPHSEARAAIRG</sequence>
<dbReference type="SUPFAM" id="SSF53790">
    <property type="entry name" value="Tetrapyrrole methylase"/>
    <property type="match status" value="1"/>
</dbReference>
<dbReference type="GO" id="GO:0019354">
    <property type="term" value="P:siroheme biosynthetic process"/>
    <property type="evidence" value="ECO:0007669"/>
    <property type="project" value="UniProtKB-UniPathway"/>
</dbReference>
<dbReference type="Gene3D" id="3.30.950.10">
    <property type="entry name" value="Methyltransferase, Cobalt-precorrin-4 Transmethylase, Domain 2"/>
    <property type="match status" value="1"/>
</dbReference>
<dbReference type="Proteomes" id="UP000236286">
    <property type="component" value="Unassembled WGS sequence"/>
</dbReference>
<comment type="caution">
    <text evidence="9">The sequence shown here is derived from an EMBL/GenBank/DDBJ whole genome shotgun (WGS) entry which is preliminary data.</text>
</comment>
<accession>A0A2J7TM10</accession>
<name>A0A2J7TM10_METSI</name>
<dbReference type="PROSITE" id="PS00839">
    <property type="entry name" value="SUMT_1"/>
    <property type="match status" value="1"/>
</dbReference>